<organism evidence="2 3">
    <name type="scientific">Afipia broomeae ATCC 49717</name>
    <dbReference type="NCBI Taxonomy" id="883078"/>
    <lineage>
        <taxon>Bacteria</taxon>
        <taxon>Pseudomonadati</taxon>
        <taxon>Pseudomonadota</taxon>
        <taxon>Alphaproteobacteria</taxon>
        <taxon>Hyphomicrobiales</taxon>
        <taxon>Nitrobacteraceae</taxon>
        <taxon>Afipia</taxon>
    </lineage>
</organism>
<evidence type="ECO:0000256" key="1">
    <source>
        <dbReference type="SAM" id="Phobius"/>
    </source>
</evidence>
<dbReference type="Gene3D" id="1.20.1250.20">
    <property type="entry name" value="MFS general substrate transporter like domains"/>
    <property type="match status" value="1"/>
</dbReference>
<dbReference type="Proteomes" id="UP000001096">
    <property type="component" value="Unassembled WGS sequence"/>
</dbReference>
<feature type="transmembrane region" description="Helical" evidence="1">
    <location>
        <begin position="191"/>
        <end position="212"/>
    </location>
</feature>
<keyword evidence="1" id="KW-1133">Transmembrane helix</keyword>
<evidence type="ECO:0000313" key="3">
    <source>
        <dbReference type="Proteomes" id="UP000001096"/>
    </source>
</evidence>
<reference evidence="2 3" key="1">
    <citation type="submission" date="2012-04" db="EMBL/GenBank/DDBJ databases">
        <title>The Genome Sequence of Afipia broomeae ATCC 49717.</title>
        <authorList>
            <consortium name="The Broad Institute Genome Sequencing Platform"/>
            <person name="Earl A."/>
            <person name="Ward D."/>
            <person name="Feldgarden M."/>
            <person name="Gevers D."/>
            <person name="Huys G."/>
            <person name="Walker B."/>
            <person name="Young S.K."/>
            <person name="Zeng Q."/>
            <person name="Gargeya S."/>
            <person name="Fitzgerald M."/>
            <person name="Haas B."/>
            <person name="Abouelleil A."/>
            <person name="Alvarado L."/>
            <person name="Arachchi H.M."/>
            <person name="Berlin A."/>
            <person name="Chapman S.B."/>
            <person name="Goldberg J."/>
            <person name="Griggs A."/>
            <person name="Gujja S."/>
            <person name="Hansen M."/>
            <person name="Howarth C."/>
            <person name="Imamovic A."/>
            <person name="Larimer J."/>
            <person name="McCowen C."/>
            <person name="Montmayeur A."/>
            <person name="Murphy C."/>
            <person name="Neiman D."/>
            <person name="Pearson M."/>
            <person name="Priest M."/>
            <person name="Roberts A."/>
            <person name="Saif S."/>
            <person name="Shea T."/>
            <person name="Sisk P."/>
            <person name="Sykes S."/>
            <person name="Wortman J."/>
            <person name="Nusbaum C."/>
            <person name="Birren B."/>
        </authorList>
    </citation>
    <scope>NUCLEOTIDE SEQUENCE [LARGE SCALE GENOMIC DNA]</scope>
    <source>
        <strain evidence="2 3">ATCC 49717</strain>
    </source>
</reference>
<protein>
    <recommendedName>
        <fullName evidence="4">DUF1109 domain-containing protein</fullName>
    </recommendedName>
</protein>
<dbReference type="HOGENOM" id="CLU_097826_0_0_5"/>
<feature type="transmembrane region" description="Helical" evidence="1">
    <location>
        <begin position="158"/>
        <end position="179"/>
    </location>
</feature>
<dbReference type="InterPro" id="IPR036259">
    <property type="entry name" value="MFS_trans_sf"/>
</dbReference>
<dbReference type="eggNOG" id="COG4944">
    <property type="taxonomic scope" value="Bacteria"/>
</dbReference>
<dbReference type="RefSeq" id="WP_006023148.1">
    <property type="nucleotide sequence ID" value="NZ_KB375284.1"/>
</dbReference>
<feature type="transmembrane region" description="Helical" evidence="1">
    <location>
        <begin position="132"/>
        <end position="151"/>
    </location>
</feature>
<feature type="transmembrane region" description="Helical" evidence="1">
    <location>
        <begin position="26"/>
        <end position="46"/>
    </location>
</feature>
<dbReference type="EMBL" id="AGWX01000005">
    <property type="protein sequence ID" value="EKS34537.1"/>
    <property type="molecule type" value="Genomic_DNA"/>
</dbReference>
<dbReference type="PATRIC" id="fig|883078.3.peg.4591"/>
<dbReference type="InterPro" id="IPR009495">
    <property type="entry name" value="NrsF"/>
</dbReference>
<keyword evidence="3" id="KW-1185">Reference proteome</keyword>
<comment type="caution">
    <text evidence="2">The sequence shown here is derived from an EMBL/GenBank/DDBJ whole genome shotgun (WGS) entry which is preliminary data.</text>
</comment>
<dbReference type="Pfam" id="PF06532">
    <property type="entry name" value="NrsF"/>
    <property type="match status" value="1"/>
</dbReference>
<dbReference type="AlphaFoldDB" id="K8NW20"/>
<gene>
    <name evidence="2" type="ORF">HMPREF9695_04447</name>
</gene>
<keyword evidence="1" id="KW-0472">Membrane</keyword>
<proteinExistence type="predicted"/>
<sequence>MRTEDLIDVLGRSTHPVDRTLVRRRFAMALLIGGAFAVCVAIALLGTRPDLAMTARTAGFVAVKVGFGAAIFSLAAFYLMRIARPGGESRISLVVMAAPFAVVVAIAAAVMAGAPASHWDRMVVGDEWVECLLSIPLIAIVPFVAVIWAVRRAAPTDLAGAGAFAGLVAGSISAMAYALHCTDDSLPFVAVWYGGTIALCTLAGALSGPRLLKW</sequence>
<accession>K8NW20</accession>
<evidence type="ECO:0000313" key="2">
    <source>
        <dbReference type="EMBL" id="EKS34537.1"/>
    </source>
</evidence>
<keyword evidence="1" id="KW-0812">Transmembrane</keyword>
<feature type="transmembrane region" description="Helical" evidence="1">
    <location>
        <begin position="91"/>
        <end position="112"/>
    </location>
</feature>
<feature type="transmembrane region" description="Helical" evidence="1">
    <location>
        <begin position="58"/>
        <end position="79"/>
    </location>
</feature>
<name>K8NW20_9BRAD</name>
<evidence type="ECO:0008006" key="4">
    <source>
        <dbReference type="Google" id="ProtNLM"/>
    </source>
</evidence>